<dbReference type="EMBL" id="JARJCN010000008">
    <property type="protein sequence ID" value="KAJ7098668.1"/>
    <property type="molecule type" value="Genomic_DNA"/>
</dbReference>
<protein>
    <submittedName>
        <fullName evidence="2">Uncharacterized protein</fullName>
    </submittedName>
</protein>
<sequence>METPPSSQHHVIIGSSEDQQAGRKLEGPRSSRLSISKTPEPTPPSPTARTSQAHHQEHKRKGRSCKENVGLGAAKSSPKPIQVPSDRADLIRQHGIPSSGSGTRPGYLGFSSSPPLSKAATVKDLRPRSPNFDSVSTRPTKHPRLEEPSSYDGDLENVLRVVSEDTFNICLETTAAAGFTALLVMLVARRRDLRTMILVGSAIQREEIGLAM</sequence>
<accession>A0AAD6UCR3</accession>
<keyword evidence="3" id="KW-1185">Reference proteome</keyword>
<proteinExistence type="predicted"/>
<feature type="region of interest" description="Disordered" evidence="1">
    <location>
        <begin position="1"/>
        <end position="151"/>
    </location>
</feature>
<dbReference type="AlphaFoldDB" id="A0AAD6UCR3"/>
<comment type="caution">
    <text evidence="2">The sequence shown here is derived from an EMBL/GenBank/DDBJ whole genome shotgun (WGS) entry which is preliminary data.</text>
</comment>
<dbReference type="Proteomes" id="UP001222325">
    <property type="component" value="Unassembled WGS sequence"/>
</dbReference>
<evidence type="ECO:0000313" key="3">
    <source>
        <dbReference type="Proteomes" id="UP001222325"/>
    </source>
</evidence>
<evidence type="ECO:0000313" key="2">
    <source>
        <dbReference type="EMBL" id="KAJ7098668.1"/>
    </source>
</evidence>
<reference evidence="2" key="1">
    <citation type="submission" date="2023-03" db="EMBL/GenBank/DDBJ databases">
        <title>Massive genome expansion in bonnet fungi (Mycena s.s.) driven by repeated elements and novel gene families across ecological guilds.</title>
        <authorList>
            <consortium name="Lawrence Berkeley National Laboratory"/>
            <person name="Harder C.B."/>
            <person name="Miyauchi S."/>
            <person name="Viragh M."/>
            <person name="Kuo A."/>
            <person name="Thoen E."/>
            <person name="Andreopoulos B."/>
            <person name="Lu D."/>
            <person name="Skrede I."/>
            <person name="Drula E."/>
            <person name="Henrissat B."/>
            <person name="Morin E."/>
            <person name="Kohler A."/>
            <person name="Barry K."/>
            <person name="LaButti K."/>
            <person name="Morin E."/>
            <person name="Salamov A."/>
            <person name="Lipzen A."/>
            <person name="Mereny Z."/>
            <person name="Hegedus B."/>
            <person name="Baldrian P."/>
            <person name="Stursova M."/>
            <person name="Weitz H."/>
            <person name="Taylor A."/>
            <person name="Grigoriev I.V."/>
            <person name="Nagy L.G."/>
            <person name="Martin F."/>
            <person name="Kauserud H."/>
        </authorList>
    </citation>
    <scope>NUCLEOTIDE SEQUENCE</scope>
    <source>
        <strain evidence="2">CBHHK173m</strain>
    </source>
</reference>
<name>A0AAD6UCR3_9AGAR</name>
<gene>
    <name evidence="2" type="ORF">B0H15DRAFT_821788</name>
</gene>
<feature type="compositionally biased region" description="Basic and acidic residues" evidence="1">
    <location>
        <begin position="20"/>
        <end position="29"/>
    </location>
</feature>
<evidence type="ECO:0000256" key="1">
    <source>
        <dbReference type="SAM" id="MobiDB-lite"/>
    </source>
</evidence>
<organism evidence="2 3">
    <name type="scientific">Mycena belliarum</name>
    <dbReference type="NCBI Taxonomy" id="1033014"/>
    <lineage>
        <taxon>Eukaryota</taxon>
        <taxon>Fungi</taxon>
        <taxon>Dikarya</taxon>
        <taxon>Basidiomycota</taxon>
        <taxon>Agaricomycotina</taxon>
        <taxon>Agaricomycetes</taxon>
        <taxon>Agaricomycetidae</taxon>
        <taxon>Agaricales</taxon>
        <taxon>Marasmiineae</taxon>
        <taxon>Mycenaceae</taxon>
        <taxon>Mycena</taxon>
    </lineage>
</organism>